<evidence type="ECO:0000256" key="1">
    <source>
        <dbReference type="SAM" id="SignalP"/>
    </source>
</evidence>
<dbReference type="AlphaFoldDB" id="A0A015ZCX2"/>
<dbReference type="Proteomes" id="UP000022272">
    <property type="component" value="Unassembled WGS sequence"/>
</dbReference>
<sequence length="184" mass="20732">MKKYIFSLLFFLVCMSHLQAQIPVTDVAVNTNMTLNQIENAATLGSQLAELTSQSQVLFTTLKYVQEVSSAVRDVAYAKDLIERQQYILNRCKRLAKDGEKLSANKMRSLSNCLSSLLTTNSSLVSLLNSSLTTRFKMNDSERLQSLMGVKEEQLKIVENLNKVDLILSTSQSTKELIELKFLK</sequence>
<gene>
    <name evidence="2" type="ORF">M076_4703</name>
</gene>
<reference evidence="2 3" key="1">
    <citation type="submission" date="2014-02" db="EMBL/GenBank/DDBJ databases">
        <authorList>
            <person name="Sears C."/>
            <person name="Carroll K."/>
            <person name="Sack B.R."/>
            <person name="Qadri F."/>
            <person name="Myers L.L."/>
            <person name="Chung G.-T."/>
            <person name="Escheverria P."/>
            <person name="Fraser C.M."/>
            <person name="Sadzewicz L."/>
            <person name="Shefchek K.A."/>
            <person name="Tallon L."/>
            <person name="Das S.P."/>
            <person name="Daugherty S."/>
            <person name="Mongodin E.F."/>
        </authorList>
    </citation>
    <scope>NUCLEOTIDE SEQUENCE [LARGE SCALE GENOMIC DNA]</scope>
    <source>
        <strain evidence="2 3">2-F-2 #4</strain>
    </source>
</reference>
<dbReference type="EMBL" id="JGDM01000124">
    <property type="protein sequence ID" value="EXZ42162.1"/>
    <property type="molecule type" value="Genomic_DNA"/>
</dbReference>
<dbReference type="RefSeq" id="WP_032564538.1">
    <property type="nucleotide sequence ID" value="NZ_JGDM01000124.1"/>
</dbReference>
<proteinExistence type="predicted"/>
<name>A0A015ZCX2_BACFG</name>
<evidence type="ECO:0000313" key="2">
    <source>
        <dbReference type="EMBL" id="EXZ42162.1"/>
    </source>
</evidence>
<protein>
    <recommendedName>
        <fullName evidence="4">Conjugal transfer protein TraI</fullName>
    </recommendedName>
</protein>
<comment type="caution">
    <text evidence="2">The sequence shown here is derived from an EMBL/GenBank/DDBJ whole genome shotgun (WGS) entry which is preliminary data.</text>
</comment>
<keyword evidence="1" id="KW-0732">Signal</keyword>
<evidence type="ECO:0008006" key="4">
    <source>
        <dbReference type="Google" id="ProtNLM"/>
    </source>
</evidence>
<feature type="chain" id="PRO_5001480471" description="Conjugal transfer protein TraI" evidence="1">
    <location>
        <begin position="21"/>
        <end position="184"/>
    </location>
</feature>
<organism evidence="2 3">
    <name type="scientific">Bacteroides fragilis str. 2-F-2 #4</name>
    <dbReference type="NCBI Taxonomy" id="1339280"/>
    <lineage>
        <taxon>Bacteria</taxon>
        <taxon>Pseudomonadati</taxon>
        <taxon>Bacteroidota</taxon>
        <taxon>Bacteroidia</taxon>
        <taxon>Bacteroidales</taxon>
        <taxon>Bacteroidaceae</taxon>
        <taxon>Bacteroides</taxon>
    </lineage>
</organism>
<dbReference type="PATRIC" id="fig|1339280.3.peg.4490"/>
<feature type="signal peptide" evidence="1">
    <location>
        <begin position="1"/>
        <end position="20"/>
    </location>
</feature>
<evidence type="ECO:0000313" key="3">
    <source>
        <dbReference type="Proteomes" id="UP000022272"/>
    </source>
</evidence>
<accession>A0A015ZCX2</accession>